<evidence type="ECO:0000313" key="11">
    <source>
        <dbReference type="EMBL" id="MBB5183095.1"/>
    </source>
</evidence>
<gene>
    <name evidence="8" type="primary">atpC</name>
    <name evidence="11" type="ORF">HNQ47_001115</name>
</gene>
<evidence type="ECO:0000256" key="2">
    <source>
        <dbReference type="ARBA" id="ARBA00005712"/>
    </source>
</evidence>
<evidence type="ECO:0000256" key="3">
    <source>
        <dbReference type="ARBA" id="ARBA00022448"/>
    </source>
</evidence>
<dbReference type="InterPro" id="IPR036794">
    <property type="entry name" value="ATP_F1_dsu/esu_C_sf"/>
</dbReference>
<dbReference type="GO" id="GO:0005524">
    <property type="term" value="F:ATP binding"/>
    <property type="evidence" value="ECO:0007669"/>
    <property type="project" value="UniProtKB-UniRule"/>
</dbReference>
<dbReference type="SUPFAM" id="SSF46604">
    <property type="entry name" value="Epsilon subunit of F1F0-ATP synthase C-terminal domain"/>
    <property type="match status" value="1"/>
</dbReference>
<comment type="subcellular location">
    <subcellularLocation>
        <location evidence="8">Cell membrane</location>
        <topology evidence="8">Peripheral membrane protein</topology>
    </subcellularLocation>
    <subcellularLocation>
        <location evidence="1">Endomembrane system</location>
        <topology evidence="1">Peripheral membrane protein</topology>
    </subcellularLocation>
</comment>
<keyword evidence="5 8" id="KW-0472">Membrane</keyword>
<evidence type="ECO:0000256" key="5">
    <source>
        <dbReference type="ARBA" id="ARBA00023136"/>
    </source>
</evidence>
<dbReference type="Gene3D" id="1.20.5.440">
    <property type="entry name" value="ATP synthase delta/epsilon subunit, C-terminal domain"/>
    <property type="match status" value="1"/>
</dbReference>
<keyword evidence="8" id="KW-0375">Hydrogen ion transport</keyword>
<comment type="subunit">
    <text evidence="8">F-type ATPases have 2 components, CF(1) - the catalytic core - and CF(0) - the membrane proton channel. CF(1) has five subunits: alpha(3), beta(3), gamma(1), delta(1), epsilon(1). CF(0) has three main subunits: a, b and c.</text>
</comment>
<dbReference type="HAMAP" id="MF_00530">
    <property type="entry name" value="ATP_synth_epsil_bac"/>
    <property type="match status" value="1"/>
</dbReference>
<comment type="similarity">
    <text evidence="2 8">Belongs to the ATPase epsilon chain family.</text>
</comment>
<dbReference type="SUPFAM" id="SSF51344">
    <property type="entry name" value="Epsilon subunit of F1F0-ATP synthase N-terminal domain"/>
    <property type="match status" value="1"/>
</dbReference>
<dbReference type="GO" id="GO:0012505">
    <property type="term" value="C:endomembrane system"/>
    <property type="evidence" value="ECO:0007669"/>
    <property type="project" value="UniProtKB-SubCell"/>
</dbReference>
<dbReference type="Pfam" id="PF02823">
    <property type="entry name" value="ATP-synt_DE_N"/>
    <property type="match status" value="1"/>
</dbReference>
<dbReference type="InterPro" id="IPR001469">
    <property type="entry name" value="ATP_synth_F1_dsu/esu"/>
</dbReference>
<evidence type="ECO:0000259" key="9">
    <source>
        <dbReference type="Pfam" id="PF00401"/>
    </source>
</evidence>
<feature type="domain" description="ATP synthase epsilon subunit C-terminal" evidence="9">
    <location>
        <begin position="89"/>
        <end position="132"/>
    </location>
</feature>
<keyword evidence="12" id="KW-1185">Reference proteome</keyword>
<evidence type="ECO:0000256" key="6">
    <source>
        <dbReference type="ARBA" id="ARBA00023196"/>
    </source>
</evidence>
<evidence type="ECO:0000256" key="8">
    <source>
        <dbReference type="HAMAP-Rule" id="MF_00530"/>
    </source>
</evidence>
<dbReference type="InterPro" id="IPR020546">
    <property type="entry name" value="ATP_synth_F1_dsu/esu_N"/>
</dbReference>
<proteinExistence type="inferred from homology"/>
<dbReference type="GO" id="GO:0005886">
    <property type="term" value="C:plasma membrane"/>
    <property type="evidence" value="ECO:0007669"/>
    <property type="project" value="UniProtKB-SubCell"/>
</dbReference>
<organism evidence="11 12">
    <name type="scientific">Catenisphaera adipataccumulans</name>
    <dbReference type="NCBI Taxonomy" id="700500"/>
    <lineage>
        <taxon>Bacteria</taxon>
        <taxon>Bacillati</taxon>
        <taxon>Bacillota</taxon>
        <taxon>Erysipelotrichia</taxon>
        <taxon>Erysipelotrichales</taxon>
        <taxon>Erysipelotrichaceae</taxon>
        <taxon>Catenisphaera</taxon>
    </lineage>
</organism>
<dbReference type="GO" id="GO:0046933">
    <property type="term" value="F:proton-transporting ATP synthase activity, rotational mechanism"/>
    <property type="evidence" value="ECO:0007669"/>
    <property type="project" value="UniProtKB-UniRule"/>
</dbReference>
<keyword evidence="3 8" id="KW-0813">Transport</keyword>
<comment type="function">
    <text evidence="8">Produces ATP from ADP in the presence of a proton gradient across the membrane.</text>
</comment>
<evidence type="ECO:0000256" key="1">
    <source>
        <dbReference type="ARBA" id="ARBA00004184"/>
    </source>
</evidence>
<sequence>MTMKPFDLKVLASDHVFYDDQAVCLTVQTPNGSTQYLADHAAVISAVLPGELRIRKPDDSELEVVCGLGTVMFSENSAKVTVDTCETQEQLDRRRAREAYDRARERLRQKQSIEEYKLSQAAMARALARLQFKGKDIH</sequence>
<dbReference type="Gene3D" id="2.60.15.10">
    <property type="entry name" value="F0F1 ATP synthase delta/epsilon subunit, N-terminal"/>
    <property type="match status" value="1"/>
</dbReference>
<reference evidence="11 12" key="1">
    <citation type="submission" date="2020-08" db="EMBL/GenBank/DDBJ databases">
        <title>Genomic Encyclopedia of Type Strains, Phase IV (KMG-IV): sequencing the most valuable type-strain genomes for metagenomic binning, comparative biology and taxonomic classification.</title>
        <authorList>
            <person name="Goeker M."/>
        </authorList>
    </citation>
    <scope>NUCLEOTIDE SEQUENCE [LARGE SCALE GENOMIC DNA]</scope>
    <source>
        <strain evidence="11 12">DSM 25799</strain>
    </source>
</reference>
<evidence type="ECO:0000256" key="4">
    <source>
        <dbReference type="ARBA" id="ARBA00023065"/>
    </source>
</evidence>
<keyword evidence="8" id="KW-1003">Cell membrane</keyword>
<dbReference type="Pfam" id="PF00401">
    <property type="entry name" value="ATP-synt_DE"/>
    <property type="match status" value="1"/>
</dbReference>
<keyword evidence="7 8" id="KW-0066">ATP synthesis</keyword>
<comment type="caution">
    <text evidence="11">The sequence shown here is derived from an EMBL/GenBank/DDBJ whole genome shotgun (WGS) entry which is preliminary data.</text>
</comment>
<evidence type="ECO:0000313" key="12">
    <source>
        <dbReference type="Proteomes" id="UP000539953"/>
    </source>
</evidence>
<feature type="domain" description="ATP synthase F1 complex delta/epsilon subunit N-terminal" evidence="10">
    <location>
        <begin position="6"/>
        <end position="84"/>
    </location>
</feature>
<dbReference type="CDD" id="cd12152">
    <property type="entry name" value="F1-ATPase_delta"/>
    <property type="match status" value="1"/>
</dbReference>
<evidence type="ECO:0000256" key="7">
    <source>
        <dbReference type="ARBA" id="ARBA00023310"/>
    </source>
</evidence>
<dbReference type="GO" id="GO:0045259">
    <property type="term" value="C:proton-transporting ATP synthase complex"/>
    <property type="evidence" value="ECO:0007669"/>
    <property type="project" value="UniProtKB-KW"/>
</dbReference>
<dbReference type="InterPro" id="IPR020547">
    <property type="entry name" value="ATP_synth_F1_esu_C"/>
</dbReference>
<dbReference type="AlphaFoldDB" id="A0A7W8D014"/>
<protein>
    <recommendedName>
        <fullName evidence="8">ATP synthase epsilon chain</fullName>
    </recommendedName>
    <alternativeName>
        <fullName evidence="8">ATP synthase F1 sector epsilon subunit</fullName>
    </alternativeName>
    <alternativeName>
        <fullName evidence="8">F-ATPase epsilon subunit</fullName>
    </alternativeName>
</protein>
<accession>A0A7W8D014</accession>
<dbReference type="EMBL" id="JACHHK010000003">
    <property type="protein sequence ID" value="MBB5183095.1"/>
    <property type="molecule type" value="Genomic_DNA"/>
</dbReference>
<evidence type="ECO:0000259" key="10">
    <source>
        <dbReference type="Pfam" id="PF02823"/>
    </source>
</evidence>
<keyword evidence="6 8" id="KW-0139">CF(1)</keyword>
<name>A0A7W8D014_9FIRM</name>
<keyword evidence="4 8" id="KW-0406">Ion transport</keyword>
<dbReference type="InterPro" id="IPR036771">
    <property type="entry name" value="ATPsynth_dsu/esu_N"/>
</dbReference>
<dbReference type="Proteomes" id="UP000539953">
    <property type="component" value="Unassembled WGS sequence"/>
</dbReference>